<dbReference type="EMBL" id="JAYRBN010000050">
    <property type="protein sequence ID" value="KAL2744600.1"/>
    <property type="molecule type" value="Genomic_DNA"/>
</dbReference>
<dbReference type="Proteomes" id="UP001607303">
    <property type="component" value="Unassembled WGS sequence"/>
</dbReference>
<keyword evidence="2" id="KW-1185">Reference proteome</keyword>
<comment type="caution">
    <text evidence="1">The sequence shown here is derived from an EMBL/GenBank/DDBJ whole genome shotgun (WGS) entry which is preliminary data.</text>
</comment>
<sequence length="251" mass="29031">MRSGDTLPPVTTTNSLLVQLCVGLRPVNLEIFTDDIRVRINEQVIQIYNSLFDFRLKCDVGLLVQLCFELRGVDLEIFADDIRVNLNTKWGYTPTRDDNKLCFELRGVDLEIFADDIRVSINEELIQIYNSPFDFRLKCDVGLCFQLRRVDLEIFTRARDFHNLSPRVDLEIFTDAIRVSINERLKNDVGLLVQLCVGLRPVNLEIFTDDIRVNLNAKWGYTPTRDDNKVGSLTDAYSYSFSCALNFEEWT</sequence>
<organism evidence="1 2">
    <name type="scientific">Vespula maculifrons</name>
    <name type="common">Eastern yellow jacket</name>
    <name type="synonym">Wasp</name>
    <dbReference type="NCBI Taxonomy" id="7453"/>
    <lineage>
        <taxon>Eukaryota</taxon>
        <taxon>Metazoa</taxon>
        <taxon>Ecdysozoa</taxon>
        <taxon>Arthropoda</taxon>
        <taxon>Hexapoda</taxon>
        <taxon>Insecta</taxon>
        <taxon>Pterygota</taxon>
        <taxon>Neoptera</taxon>
        <taxon>Endopterygota</taxon>
        <taxon>Hymenoptera</taxon>
        <taxon>Apocrita</taxon>
        <taxon>Aculeata</taxon>
        <taxon>Vespoidea</taxon>
        <taxon>Vespidae</taxon>
        <taxon>Vespinae</taxon>
        <taxon>Vespula</taxon>
    </lineage>
</organism>
<gene>
    <name evidence="1" type="ORF">V1477_007142</name>
</gene>
<name>A0ABD2CHQ9_VESMC</name>
<dbReference type="AlphaFoldDB" id="A0ABD2CHQ9"/>
<evidence type="ECO:0000313" key="1">
    <source>
        <dbReference type="EMBL" id="KAL2744600.1"/>
    </source>
</evidence>
<protein>
    <submittedName>
        <fullName evidence="1">Uncharacterized protein</fullName>
    </submittedName>
</protein>
<reference evidence="1 2" key="1">
    <citation type="journal article" date="2024" name="Ann. Entomol. Soc. Am.">
        <title>Genomic analyses of the southern and eastern yellowjacket wasps (Hymenoptera: Vespidae) reveal evolutionary signatures of social life.</title>
        <authorList>
            <person name="Catto M.A."/>
            <person name="Caine P.B."/>
            <person name="Orr S.E."/>
            <person name="Hunt B.G."/>
            <person name="Goodisman M.A.D."/>
        </authorList>
    </citation>
    <scope>NUCLEOTIDE SEQUENCE [LARGE SCALE GENOMIC DNA]</scope>
    <source>
        <strain evidence="1">232</strain>
        <tissue evidence="1">Head and thorax</tissue>
    </source>
</reference>
<evidence type="ECO:0000313" key="2">
    <source>
        <dbReference type="Proteomes" id="UP001607303"/>
    </source>
</evidence>
<accession>A0ABD2CHQ9</accession>
<proteinExistence type="predicted"/>